<proteinExistence type="predicted"/>
<reference evidence="2" key="1">
    <citation type="submission" date="2013-11" db="EMBL/GenBank/DDBJ databases">
        <title>Genome sequence of the fusiform rust pathogen reveals effectors for host alternation and coevolution with pine.</title>
        <authorList>
            <consortium name="DOE Joint Genome Institute"/>
            <person name="Smith K."/>
            <person name="Pendleton A."/>
            <person name="Kubisiak T."/>
            <person name="Anderson C."/>
            <person name="Salamov A."/>
            <person name="Aerts A."/>
            <person name="Riley R."/>
            <person name="Clum A."/>
            <person name="Lindquist E."/>
            <person name="Ence D."/>
            <person name="Campbell M."/>
            <person name="Kronenberg Z."/>
            <person name="Feau N."/>
            <person name="Dhillon B."/>
            <person name="Hamelin R."/>
            <person name="Burleigh J."/>
            <person name="Smith J."/>
            <person name="Yandell M."/>
            <person name="Nelson C."/>
            <person name="Grigoriev I."/>
            <person name="Davis J."/>
        </authorList>
    </citation>
    <scope>NUCLEOTIDE SEQUENCE</scope>
    <source>
        <strain evidence="2">G11</strain>
    </source>
</reference>
<feature type="compositionally biased region" description="Polar residues" evidence="1">
    <location>
        <begin position="290"/>
        <end position="309"/>
    </location>
</feature>
<name>A0A9P6TCZ0_9BASI</name>
<dbReference type="OrthoDB" id="10584180at2759"/>
<feature type="region of interest" description="Disordered" evidence="1">
    <location>
        <begin position="281"/>
        <end position="422"/>
    </location>
</feature>
<evidence type="ECO:0000256" key="1">
    <source>
        <dbReference type="SAM" id="MobiDB-lite"/>
    </source>
</evidence>
<feature type="compositionally biased region" description="Polar residues" evidence="1">
    <location>
        <begin position="377"/>
        <end position="413"/>
    </location>
</feature>
<gene>
    <name evidence="2" type="ORF">CROQUDRAFT_670673</name>
</gene>
<organism evidence="2 3">
    <name type="scientific">Cronartium quercuum f. sp. fusiforme G11</name>
    <dbReference type="NCBI Taxonomy" id="708437"/>
    <lineage>
        <taxon>Eukaryota</taxon>
        <taxon>Fungi</taxon>
        <taxon>Dikarya</taxon>
        <taxon>Basidiomycota</taxon>
        <taxon>Pucciniomycotina</taxon>
        <taxon>Pucciniomycetes</taxon>
        <taxon>Pucciniales</taxon>
        <taxon>Coleosporiaceae</taxon>
        <taxon>Cronartium</taxon>
    </lineage>
</organism>
<feature type="region of interest" description="Disordered" evidence="1">
    <location>
        <begin position="62"/>
        <end position="94"/>
    </location>
</feature>
<evidence type="ECO:0000313" key="3">
    <source>
        <dbReference type="Proteomes" id="UP000886653"/>
    </source>
</evidence>
<dbReference type="AlphaFoldDB" id="A0A9P6TCZ0"/>
<protein>
    <submittedName>
        <fullName evidence="2">Uncharacterized protein</fullName>
    </submittedName>
</protein>
<accession>A0A9P6TCZ0</accession>
<dbReference type="EMBL" id="MU167250">
    <property type="protein sequence ID" value="KAG0147279.1"/>
    <property type="molecule type" value="Genomic_DNA"/>
</dbReference>
<sequence length="422" mass="43717">MHIKISYAAAGMVAFLSANFQETGSSAIPTMVNQANDANRMASPLVKRDTSNLKARTFSDYVGNDGTKSDSDEAYQSASSDVSAPRKSILRPFGTPGHESSYSYSWEKPLGGPGSITYSRGSPPGLLLSGLGLGSEGSSLPSGLLSLPLAESPVGGSSLSSTGLPLGNSGLPFLGQGGLPLIAGVGVPPVTTRMSDNHYNMRTTNEHYPYSSETFGSLPITRTMESPANLPITSGTNASGTSAMSVSAPDQVAGTGFVNDRKIDGVLHKISYSIDHNRHLIPKEEGPIVPSTQGSTAPEQAPTVNNSPVTYPATEASSARVEASPAPASDVARPVSNSSVGNAYASPSVVSSTDRQPQQDHTHSVTPVASSYGAPDIQTTDTSYQSQPESAKVTATQPVRSLQNVPATVSSTVHAPAQDSYY</sequence>
<evidence type="ECO:0000313" key="2">
    <source>
        <dbReference type="EMBL" id="KAG0147279.1"/>
    </source>
</evidence>
<dbReference type="Proteomes" id="UP000886653">
    <property type="component" value="Unassembled WGS sequence"/>
</dbReference>
<comment type="caution">
    <text evidence="2">The sequence shown here is derived from an EMBL/GenBank/DDBJ whole genome shotgun (WGS) entry which is preliminary data.</text>
</comment>
<keyword evidence="3" id="KW-1185">Reference proteome</keyword>